<keyword evidence="5" id="KW-0677">Repeat</keyword>
<dbReference type="PROSITE" id="PS50297">
    <property type="entry name" value="ANK_REP_REGION"/>
    <property type="match status" value="7"/>
</dbReference>
<reference evidence="16 17" key="1">
    <citation type="submission" date="2022-05" db="EMBL/GenBank/DDBJ databases">
        <authorList>
            <consortium name="Genoscope - CEA"/>
            <person name="William W."/>
        </authorList>
    </citation>
    <scope>NUCLEOTIDE SEQUENCE [LARGE SCALE GENOMIC DNA]</scope>
</reference>
<keyword evidence="8" id="KW-0406">Ion transport</keyword>
<evidence type="ECO:0000256" key="13">
    <source>
        <dbReference type="SAM" id="MobiDB-lite"/>
    </source>
</evidence>
<dbReference type="SUPFAM" id="SSF48403">
    <property type="entry name" value="Ankyrin repeat"/>
    <property type="match status" value="2"/>
</dbReference>
<dbReference type="Proteomes" id="UP001159405">
    <property type="component" value="Unassembled WGS sequence"/>
</dbReference>
<keyword evidence="2" id="KW-0813">Transport</keyword>
<dbReference type="InterPro" id="IPR005821">
    <property type="entry name" value="Ion_trans_dom"/>
</dbReference>
<evidence type="ECO:0000259" key="15">
    <source>
        <dbReference type="Pfam" id="PF00520"/>
    </source>
</evidence>
<keyword evidence="7 12" id="KW-0040">ANK repeat</keyword>
<feature type="repeat" description="ANK" evidence="12">
    <location>
        <begin position="483"/>
        <end position="515"/>
    </location>
</feature>
<dbReference type="Gene3D" id="1.25.40.20">
    <property type="entry name" value="Ankyrin repeat-containing domain"/>
    <property type="match status" value="3"/>
</dbReference>
<keyword evidence="11" id="KW-0407">Ion channel</keyword>
<evidence type="ECO:0000256" key="9">
    <source>
        <dbReference type="ARBA" id="ARBA00023136"/>
    </source>
</evidence>
<keyword evidence="10" id="KW-0325">Glycoprotein</keyword>
<evidence type="ECO:0000256" key="4">
    <source>
        <dbReference type="ARBA" id="ARBA00022692"/>
    </source>
</evidence>
<evidence type="ECO:0000256" key="10">
    <source>
        <dbReference type="ARBA" id="ARBA00023180"/>
    </source>
</evidence>
<dbReference type="PANTHER" id="PTHR47143:SF1">
    <property type="entry name" value="ION_TRANS DOMAIN-CONTAINING PROTEIN"/>
    <property type="match status" value="1"/>
</dbReference>
<evidence type="ECO:0000256" key="1">
    <source>
        <dbReference type="ARBA" id="ARBA00004141"/>
    </source>
</evidence>
<proteinExistence type="predicted"/>
<feature type="repeat" description="ANK" evidence="12">
    <location>
        <begin position="170"/>
        <end position="202"/>
    </location>
</feature>
<comment type="subcellular location">
    <subcellularLocation>
        <location evidence="1">Membrane</location>
        <topology evidence="1">Multi-pass membrane protein</topology>
    </subcellularLocation>
</comment>
<keyword evidence="9 14" id="KW-0472">Membrane</keyword>
<dbReference type="SMART" id="SM00248">
    <property type="entry name" value="ANK"/>
    <property type="match status" value="15"/>
</dbReference>
<evidence type="ECO:0000313" key="16">
    <source>
        <dbReference type="EMBL" id="CAH3036451.1"/>
    </source>
</evidence>
<organism evidence="16 17">
    <name type="scientific">Porites lobata</name>
    <dbReference type="NCBI Taxonomy" id="104759"/>
    <lineage>
        <taxon>Eukaryota</taxon>
        <taxon>Metazoa</taxon>
        <taxon>Cnidaria</taxon>
        <taxon>Anthozoa</taxon>
        <taxon>Hexacorallia</taxon>
        <taxon>Scleractinia</taxon>
        <taxon>Fungiina</taxon>
        <taxon>Poritidae</taxon>
        <taxon>Porites</taxon>
    </lineage>
</organism>
<evidence type="ECO:0000256" key="8">
    <source>
        <dbReference type="ARBA" id="ARBA00023065"/>
    </source>
</evidence>
<keyword evidence="17" id="KW-1185">Reference proteome</keyword>
<keyword evidence="3" id="KW-0716">Sensory transduction</keyword>
<feature type="domain" description="Ion transport" evidence="15">
    <location>
        <begin position="716"/>
        <end position="957"/>
    </location>
</feature>
<feature type="repeat" description="ANK" evidence="12">
    <location>
        <begin position="136"/>
        <end position="169"/>
    </location>
</feature>
<feature type="repeat" description="ANK" evidence="12">
    <location>
        <begin position="103"/>
        <end position="135"/>
    </location>
</feature>
<dbReference type="InterPro" id="IPR036770">
    <property type="entry name" value="Ankyrin_rpt-contain_sf"/>
</dbReference>
<evidence type="ECO:0000256" key="7">
    <source>
        <dbReference type="ARBA" id="ARBA00023043"/>
    </source>
</evidence>
<keyword evidence="6 14" id="KW-1133">Transmembrane helix</keyword>
<feature type="region of interest" description="Disordered" evidence="13">
    <location>
        <begin position="37"/>
        <end position="73"/>
    </location>
</feature>
<sequence>MEKDKKVSFDVFPEPHAGDEELLVVVNQGASDFSRVRRRSRAVSKVSMGSEAEEETEDQSIARTESSKNDKTDRLHQLILAGNEEEAVRIINKGNEINRQDKSGKTPLHTAILSKQYHIVDKLLESGADVTINDDAGDTPLHTAIHVGSDKLVLALLHRGGCDVGSLGRNSATPLHLAAEMDNDAICKILVENNASLSPLDAEQMTPVGRAVERGASKSARYLLQIAEEKMDSSEGLMYNVDLDGGTLLHLAANSGVLAVVELCVEHGVRIRQPRRSDKMTAFHMACEQGSMPIVEYLVSKDPAICRITLLDNRGKTPLHLAAGKNHTHIVEFLLEKGATLDPKDDERRTPLYFAASYGASSVVKLLMEREADVTIRDTSLKSIIHAAVGDSKSMEYLMESPAAATLITEKDEAGFSAVHYAAKRGDIKNIRLFVTKNRTSSSVLSNSLDTPIHVAARYGWTDCVEALMENQHVKIINLLNSQGKTALHFACAEGHDSTAEVLLRLGAVIERDQSERTPLHLAATKGSLSCCKLMVNKYEECVNDVDKSKNTAMNLAAINGHPGVVEFFLSNPAAELLKNSSGENILDIASKSEQREVAAVIAKHGRWIEVLRSCSTPLVPLMTKMIEKMPEVAVLFLDQCMEEKGDPESQNYMVKYDLNLVQGQYPGEKLIPDKASLQLIETMALHRRERCLTHPISFVLLNTKWKKFGWLTFALNLFSYFCFIVPLTVLAVYGRDRMQSLCKPGVHIGDKLDCTLTDVTTQLLSFVVLVATIVLLAKHLFSLFRKRMAYLLNILNFAEWVCYIAAIVFVLPSCDCKTGYKLEVGAIALFFGWLNLILYFRRLSSYGQYVIMLTTMFVTLVKVLLLWMLFIMAFGTTFYMIMEKEPFDMFGTSLMTMYVMTLGELNYGDNFMPWEELNFSTLANVLFVVLVLGMPIIMMNMLVGLAVGDIDKIQQNALMDRYVLQVQLLLDIERSMPMWILKRVQVQGYSEYPNHPKTLKTKLADMFISFGKPETEIVEEEEELSPGMVQVIERLDQQEKRVDKMYDLLREQTDILKELNQLCRAKEEKPKEEKKESEFKLPGMQMFSSLPQLPKF</sequence>
<evidence type="ECO:0000256" key="5">
    <source>
        <dbReference type="ARBA" id="ARBA00022737"/>
    </source>
</evidence>
<name>A0ABN8MVH4_9CNID</name>
<dbReference type="PRINTS" id="PR01415">
    <property type="entry name" value="ANKYRIN"/>
</dbReference>
<dbReference type="InterPro" id="IPR052076">
    <property type="entry name" value="TRP_cation_channel"/>
</dbReference>
<dbReference type="InterPro" id="IPR002110">
    <property type="entry name" value="Ankyrin_rpt"/>
</dbReference>
<feature type="repeat" description="ANK" evidence="12">
    <location>
        <begin position="244"/>
        <end position="276"/>
    </location>
</feature>
<feature type="compositionally biased region" description="Polar residues" evidence="13">
    <location>
        <begin position="1087"/>
        <end position="1097"/>
    </location>
</feature>
<dbReference type="EMBL" id="CALNXK010000004">
    <property type="protein sequence ID" value="CAH3036451.1"/>
    <property type="molecule type" value="Genomic_DNA"/>
</dbReference>
<feature type="transmembrane region" description="Helical" evidence="14">
    <location>
        <begin position="847"/>
        <end position="876"/>
    </location>
</feature>
<feature type="transmembrane region" description="Helical" evidence="14">
    <location>
        <begin position="791"/>
        <end position="811"/>
    </location>
</feature>
<gene>
    <name evidence="16" type="ORF">PLOB_00030984</name>
</gene>
<feature type="repeat" description="ANK" evidence="12">
    <location>
        <begin position="347"/>
        <end position="379"/>
    </location>
</feature>
<evidence type="ECO:0000256" key="6">
    <source>
        <dbReference type="ARBA" id="ARBA00022989"/>
    </source>
</evidence>
<accession>A0ABN8MVH4</accession>
<dbReference type="Pfam" id="PF00023">
    <property type="entry name" value="Ank"/>
    <property type="match status" value="1"/>
</dbReference>
<evidence type="ECO:0000256" key="11">
    <source>
        <dbReference type="ARBA" id="ARBA00023303"/>
    </source>
</evidence>
<dbReference type="Pfam" id="PF12796">
    <property type="entry name" value="Ank_2"/>
    <property type="match status" value="5"/>
</dbReference>
<evidence type="ECO:0000256" key="12">
    <source>
        <dbReference type="PROSITE-ProRule" id="PRU00023"/>
    </source>
</evidence>
<feature type="transmembrane region" description="Helical" evidence="14">
    <location>
        <begin position="709"/>
        <end position="734"/>
    </location>
</feature>
<feature type="transmembrane region" description="Helical" evidence="14">
    <location>
        <begin position="823"/>
        <end position="841"/>
    </location>
</feature>
<evidence type="ECO:0000256" key="3">
    <source>
        <dbReference type="ARBA" id="ARBA00022606"/>
    </source>
</evidence>
<feature type="compositionally biased region" description="Basic and acidic residues" evidence="13">
    <location>
        <begin position="1067"/>
        <end position="1080"/>
    </location>
</feature>
<dbReference type="PANTHER" id="PTHR47143">
    <property type="entry name" value="TRANSIENT RECEPTOR POTENTIAL CATION CHANNEL PROTEIN PAINLESS"/>
    <property type="match status" value="1"/>
</dbReference>
<feature type="region of interest" description="Disordered" evidence="13">
    <location>
        <begin position="1067"/>
        <end position="1097"/>
    </location>
</feature>
<protein>
    <recommendedName>
        <fullName evidence="15">Ion transport domain-containing protein</fullName>
    </recommendedName>
</protein>
<evidence type="ECO:0000256" key="14">
    <source>
        <dbReference type="SAM" id="Phobius"/>
    </source>
</evidence>
<comment type="caution">
    <text evidence="16">The sequence shown here is derived from an EMBL/GenBank/DDBJ whole genome shotgun (WGS) entry which is preliminary data.</text>
</comment>
<dbReference type="Pfam" id="PF00520">
    <property type="entry name" value="Ion_trans"/>
    <property type="match status" value="1"/>
</dbReference>
<keyword evidence="4 14" id="KW-0812">Transmembrane</keyword>
<evidence type="ECO:0000313" key="17">
    <source>
        <dbReference type="Proteomes" id="UP001159405"/>
    </source>
</evidence>
<feature type="transmembrane region" description="Helical" evidence="14">
    <location>
        <begin position="926"/>
        <end position="948"/>
    </location>
</feature>
<evidence type="ECO:0000256" key="2">
    <source>
        <dbReference type="ARBA" id="ARBA00022448"/>
    </source>
</evidence>
<feature type="repeat" description="ANK" evidence="12">
    <location>
        <begin position="314"/>
        <end position="346"/>
    </location>
</feature>
<dbReference type="PROSITE" id="PS50088">
    <property type="entry name" value="ANK_REPEAT"/>
    <property type="match status" value="7"/>
</dbReference>